<keyword evidence="5 8" id="KW-0378">Hydrolase</keyword>
<dbReference type="EMBL" id="JAAGWH010000049">
    <property type="protein sequence ID" value="NEK95632.1"/>
    <property type="molecule type" value="Genomic_DNA"/>
</dbReference>
<evidence type="ECO:0000259" key="11">
    <source>
        <dbReference type="Pfam" id="PF00082"/>
    </source>
</evidence>
<sequence>MHVGPRSSHPNRAGRRHALARTGVVAVAAALATTGGLGTALAAPAAPVADEQATLSPAQLAELKAQLAAQSASGRPAGLPESGPTSFFLRIGTPSTSQVYSETLAQGGEAEAADAARAAQPGVEAATDEVVAGLPDAVAGAEVLYTASTVVSGVAVAADAADYDALRTLPGVTAVLPITRKVAGNTAAATVTRAVEAWQELGNTGEDVSVGIIDTGIDYTHADFGGSGDVAQFDAIQAAEAAPAPAGVFPSAKVVGGRDFVGDSYNADPASPDHQPVARPDDNPLDCNGHGSHVAGTAAGYGVTADGGTYTGPYDSSLDLSTMEIGPGMAPEASLYALKVFGCEGSTDVTGQAIEWAMDPDGDGSIDDHLDVVNLSLGSTYGLPDDADATLANEAMAHGMLVVMSAGNSGDNYDIGGSPGNAPRGIGVAASNDGHGVFDGWQVVSGGGPDGVRPGLRSVSYSDRDEAGDVKPDVTGPVTLPEAGDDPAACSPWSGDYSGEIVVIQAAGFACGSVAKGSNARDHGAAGFLIVGDDDLLESGITGVPQVPGILTTATDGAALATAVAAGPVTVTFGPSLKDAAVLDDPAQVDLLASFSSRSSRGAGDLKPDVSAPGVTLYSAAVGTGNGGVSESGTSMAAPTTAGVTALIRAAHPEWTTEEVKADLMNTAGHDVHTEDGTVYGPNRQGAGRIDAAAALDNQVLAYASAGTGVVSASFGVIEATAPKVVQNRQVTVSNKGGAPVSYQIAYEALAAQPGVTYRVQPSVVTVAPNATTVVNVVMTVNRDQLRKVADPTVDVDSDADLGRQFLGEASGRVVLTPRSGDAPSLRVPVHANAKPSSDLTAQNRQPGTTIALAGRGVSNGPAYGLDSYTSLGAVFERLGTSPQLPQCTTEARLDCYKSAQERAVDLASVGVASDVAASPEDPYLYFGISAHGTFASAQTAVNYGVYLDATDDGIWDYQVTTTRITDYDVPLVIVQDRDGGLLPSDDAPYVGFMNVADGTVDTNAFDNDVQVLPVPVSALPLVTPAASRLTFGVQSASAYGTVDDLGTTISPEGTSELAAQRMSFDPLHPGLSFTVAGDPAVLFPAQNGTRIAVTQDPAAYAADVTIGEAVKGAMVVVLHNDSQRGRTQFVPVAQQRVPSP</sequence>
<dbReference type="Pfam" id="PF02225">
    <property type="entry name" value="PA"/>
    <property type="match status" value="1"/>
</dbReference>
<feature type="active site" description="Charge relay system" evidence="7 8">
    <location>
        <position position="635"/>
    </location>
</feature>
<feature type="active site" description="Charge relay system" evidence="7 8">
    <location>
        <position position="290"/>
    </location>
</feature>
<dbReference type="GO" id="GO:0006508">
    <property type="term" value="P:proteolysis"/>
    <property type="evidence" value="ECO:0007669"/>
    <property type="project" value="UniProtKB-KW"/>
</dbReference>
<accession>A0A6P0HAC1</accession>
<dbReference type="InterPro" id="IPR000209">
    <property type="entry name" value="Peptidase_S8/S53_dom"/>
</dbReference>
<evidence type="ECO:0000313" key="14">
    <source>
        <dbReference type="EMBL" id="NEN52520.1"/>
    </source>
</evidence>
<dbReference type="InterPro" id="IPR023827">
    <property type="entry name" value="Peptidase_S8_Asp-AS"/>
</dbReference>
<dbReference type="PROSITE" id="PS51892">
    <property type="entry name" value="SUBTILASE"/>
    <property type="match status" value="1"/>
</dbReference>
<keyword evidence="2" id="KW-0964">Secreted</keyword>
<evidence type="ECO:0000256" key="7">
    <source>
        <dbReference type="PIRSR" id="PIRSR615500-1"/>
    </source>
</evidence>
<dbReference type="PRINTS" id="PR00723">
    <property type="entry name" value="SUBTILISIN"/>
</dbReference>
<feature type="domain" description="PA" evidence="12">
    <location>
        <begin position="474"/>
        <end position="560"/>
    </location>
</feature>
<dbReference type="PANTHER" id="PTHR43806">
    <property type="entry name" value="PEPTIDASE S8"/>
    <property type="match status" value="1"/>
</dbReference>
<dbReference type="InterPro" id="IPR034213">
    <property type="entry name" value="S8_Vpr-like"/>
</dbReference>
<dbReference type="Pfam" id="PF00082">
    <property type="entry name" value="Peptidase_S8"/>
    <property type="match status" value="1"/>
</dbReference>
<dbReference type="InterPro" id="IPR036852">
    <property type="entry name" value="Peptidase_S8/S53_dom_sf"/>
</dbReference>
<dbReference type="InterPro" id="IPR050131">
    <property type="entry name" value="Peptidase_S8_subtilisin-like"/>
</dbReference>
<dbReference type="PROSITE" id="PS00137">
    <property type="entry name" value="SUBTILASE_HIS"/>
    <property type="match status" value="1"/>
</dbReference>
<dbReference type="SUPFAM" id="SSF52743">
    <property type="entry name" value="Subtilisin-like"/>
    <property type="match status" value="1"/>
</dbReference>
<dbReference type="PANTHER" id="PTHR43806:SF11">
    <property type="entry name" value="CEREVISIN-RELATED"/>
    <property type="match status" value="1"/>
</dbReference>
<name>A0A6P0HAC1_9ACTN</name>
<evidence type="ECO:0000313" key="15">
    <source>
        <dbReference type="Proteomes" id="UP000468828"/>
    </source>
</evidence>
<evidence type="ECO:0000256" key="4">
    <source>
        <dbReference type="ARBA" id="ARBA00022729"/>
    </source>
</evidence>
<organism evidence="14 16">
    <name type="scientific">Modestobacter muralis</name>
    <dbReference type="NCBI Taxonomy" id="1608614"/>
    <lineage>
        <taxon>Bacteria</taxon>
        <taxon>Bacillati</taxon>
        <taxon>Actinomycetota</taxon>
        <taxon>Actinomycetes</taxon>
        <taxon>Geodermatophilales</taxon>
        <taxon>Geodermatophilaceae</taxon>
        <taxon>Modestobacter</taxon>
    </lineage>
</organism>
<reference evidence="13 15" key="1">
    <citation type="submission" date="2020-01" db="EMBL/GenBank/DDBJ databases">
        <title>the WGS Modestobacter muralis CPCC 204518.</title>
        <authorList>
            <person name="Jiang Z."/>
        </authorList>
    </citation>
    <scope>NUCLEOTIDE SEQUENCE [LARGE SCALE GENOMIC DNA]</scope>
    <source>
        <strain evidence="13 15">DSM 100205</strain>
    </source>
</reference>
<feature type="region of interest" description="Disordered" evidence="10">
    <location>
        <begin position="460"/>
        <end position="485"/>
    </location>
</feature>
<evidence type="ECO:0000313" key="16">
    <source>
        <dbReference type="Proteomes" id="UP000471152"/>
    </source>
</evidence>
<evidence type="ECO:0000256" key="1">
    <source>
        <dbReference type="ARBA" id="ARBA00011073"/>
    </source>
</evidence>
<dbReference type="InterPro" id="IPR015500">
    <property type="entry name" value="Peptidase_S8_subtilisin-rel"/>
</dbReference>
<evidence type="ECO:0000256" key="5">
    <source>
        <dbReference type="ARBA" id="ARBA00022801"/>
    </source>
</evidence>
<dbReference type="CDD" id="cd07474">
    <property type="entry name" value="Peptidases_S8_subtilisin_Vpr-like"/>
    <property type="match status" value="1"/>
</dbReference>
<evidence type="ECO:0000256" key="3">
    <source>
        <dbReference type="ARBA" id="ARBA00022670"/>
    </source>
</evidence>
<dbReference type="GO" id="GO:0004252">
    <property type="term" value="F:serine-type endopeptidase activity"/>
    <property type="evidence" value="ECO:0007669"/>
    <property type="project" value="UniProtKB-UniRule"/>
</dbReference>
<gene>
    <name evidence="14" type="ORF">G3R41_16520</name>
    <name evidence="13" type="ORF">GCU67_15870</name>
</gene>
<comment type="caution">
    <text evidence="14">The sequence shown here is derived from an EMBL/GenBank/DDBJ whole genome shotgun (WGS) entry which is preliminary data.</text>
</comment>
<dbReference type="RefSeq" id="WP_163612187.1">
    <property type="nucleotide sequence ID" value="NZ_JAAGWB010000051.1"/>
</dbReference>
<feature type="active site" description="Charge relay system" evidence="7 8">
    <location>
        <position position="214"/>
    </location>
</feature>
<reference evidence="14 16" key="2">
    <citation type="submission" date="2020-02" db="EMBL/GenBank/DDBJ databases">
        <title>The WGS of Modestobacter muralis DSM 100205.</title>
        <authorList>
            <person name="Jiang Z."/>
        </authorList>
    </citation>
    <scope>NUCLEOTIDE SEQUENCE [LARGE SCALE GENOMIC DNA]</scope>
    <source>
        <strain evidence="14 16">DSM 100205</strain>
    </source>
</reference>
<evidence type="ECO:0000256" key="10">
    <source>
        <dbReference type="SAM" id="MobiDB-lite"/>
    </source>
</evidence>
<dbReference type="Proteomes" id="UP000468828">
    <property type="component" value="Unassembled WGS sequence"/>
</dbReference>
<evidence type="ECO:0000256" key="6">
    <source>
        <dbReference type="ARBA" id="ARBA00022825"/>
    </source>
</evidence>
<proteinExistence type="inferred from homology"/>
<dbReference type="AlphaFoldDB" id="A0A6P0HAC1"/>
<dbReference type="InterPro" id="IPR022398">
    <property type="entry name" value="Peptidase_S8_His-AS"/>
</dbReference>
<dbReference type="InterPro" id="IPR023828">
    <property type="entry name" value="Peptidase_S8_Ser-AS"/>
</dbReference>
<dbReference type="InterPro" id="IPR006311">
    <property type="entry name" value="TAT_signal"/>
</dbReference>
<dbReference type="PROSITE" id="PS51318">
    <property type="entry name" value="TAT"/>
    <property type="match status" value="1"/>
</dbReference>
<keyword evidence="15" id="KW-1185">Reference proteome</keyword>
<dbReference type="InterPro" id="IPR003137">
    <property type="entry name" value="PA_domain"/>
</dbReference>
<keyword evidence="3 8" id="KW-0645">Protease</keyword>
<dbReference type="PROSITE" id="PS00138">
    <property type="entry name" value="SUBTILASE_SER"/>
    <property type="match status" value="1"/>
</dbReference>
<protein>
    <submittedName>
        <fullName evidence="14">S8 family serine peptidase</fullName>
    </submittedName>
</protein>
<feature type="compositionally biased region" description="Basic and acidic residues" evidence="10">
    <location>
        <begin position="462"/>
        <end position="472"/>
    </location>
</feature>
<dbReference type="Proteomes" id="UP000471152">
    <property type="component" value="Unassembled WGS sequence"/>
</dbReference>
<evidence type="ECO:0000313" key="13">
    <source>
        <dbReference type="EMBL" id="NEK95632.1"/>
    </source>
</evidence>
<evidence type="ECO:0000259" key="12">
    <source>
        <dbReference type="Pfam" id="PF02225"/>
    </source>
</evidence>
<evidence type="ECO:0000256" key="8">
    <source>
        <dbReference type="PROSITE-ProRule" id="PRU01240"/>
    </source>
</evidence>
<feature type="domain" description="Peptidase S8/S53" evidence="11">
    <location>
        <begin position="205"/>
        <end position="681"/>
    </location>
</feature>
<keyword evidence="4" id="KW-0732">Signal</keyword>
<keyword evidence="6 8" id="KW-0720">Serine protease</keyword>
<evidence type="ECO:0000256" key="2">
    <source>
        <dbReference type="ARBA" id="ARBA00022512"/>
    </source>
</evidence>
<dbReference type="Gene3D" id="3.40.50.200">
    <property type="entry name" value="Peptidase S8/S53 domain"/>
    <property type="match status" value="2"/>
</dbReference>
<evidence type="ECO:0000256" key="9">
    <source>
        <dbReference type="RuleBase" id="RU003355"/>
    </source>
</evidence>
<dbReference type="EMBL" id="JAAGWB010000051">
    <property type="protein sequence ID" value="NEN52520.1"/>
    <property type="molecule type" value="Genomic_DNA"/>
</dbReference>
<keyword evidence="2" id="KW-0134">Cell wall</keyword>
<dbReference type="PROSITE" id="PS00136">
    <property type="entry name" value="SUBTILASE_ASP"/>
    <property type="match status" value="1"/>
</dbReference>
<comment type="similarity">
    <text evidence="1 8 9">Belongs to the peptidase S8 family.</text>
</comment>